<dbReference type="Proteomes" id="UP000326779">
    <property type="component" value="Chromosome"/>
</dbReference>
<organism evidence="1 2">
    <name type="scientific">Schleiferilactobacillus harbinensis</name>
    <dbReference type="NCBI Taxonomy" id="304207"/>
    <lineage>
        <taxon>Bacteria</taxon>
        <taxon>Bacillati</taxon>
        <taxon>Bacillota</taxon>
        <taxon>Bacilli</taxon>
        <taxon>Lactobacillales</taxon>
        <taxon>Lactobacillaceae</taxon>
        <taxon>Schleiferilactobacillus</taxon>
    </lineage>
</organism>
<evidence type="ECO:0000313" key="2">
    <source>
        <dbReference type="Proteomes" id="UP000326779"/>
    </source>
</evidence>
<proteinExistence type="predicted"/>
<sequence length="135" mass="15029">MWADAVTPKYYQEEYMGESVEADDFNRYRARAADVINQYCNYAFDHHVLTDLPVIEDQENVKKAVCAEIEYLSAIGGTTELADRDNLLTATTIGSFSYSQSGAKPLSRDNAQLSVAALRYLRPTGLLYRGAGQFG</sequence>
<protein>
    <submittedName>
        <fullName evidence="1">Uncharacterized protein</fullName>
    </submittedName>
</protein>
<dbReference type="RefSeq" id="WP_152261099.1">
    <property type="nucleotide sequence ID" value="NZ_CP045143.1"/>
</dbReference>
<gene>
    <name evidence="1" type="ORF">D1010_12235</name>
</gene>
<dbReference type="AlphaFoldDB" id="A0A5P8M6G4"/>
<accession>A0A5P8M6G4</accession>
<evidence type="ECO:0000313" key="1">
    <source>
        <dbReference type="EMBL" id="QFR24090.1"/>
    </source>
</evidence>
<name>A0A5P8M6G4_9LACO</name>
<dbReference type="EMBL" id="CP045143">
    <property type="protein sequence ID" value="QFR24090.1"/>
    <property type="molecule type" value="Genomic_DNA"/>
</dbReference>
<reference evidence="1 2" key="1">
    <citation type="submission" date="2019-10" db="EMBL/GenBank/DDBJ databases">
        <title>The completed genome of Lactobacillus harbinensis M1.</title>
        <authorList>
            <person name="Zheng Y."/>
        </authorList>
    </citation>
    <scope>NUCLEOTIDE SEQUENCE [LARGE SCALE GENOMIC DNA]</scope>
    <source>
        <strain evidence="1 2">M1</strain>
    </source>
</reference>
<dbReference type="KEGG" id="lhb:D1010_12235"/>